<dbReference type="Proteomes" id="UP000696573">
    <property type="component" value="Unassembled WGS sequence"/>
</dbReference>
<evidence type="ECO:0000259" key="4">
    <source>
        <dbReference type="Pfam" id="PF00135"/>
    </source>
</evidence>
<dbReference type="AlphaFoldDB" id="A0A9N9V1Z0"/>
<dbReference type="Gene3D" id="3.40.50.1820">
    <property type="entry name" value="alpha/beta hydrolase"/>
    <property type="match status" value="1"/>
</dbReference>
<dbReference type="Pfam" id="PF00135">
    <property type="entry name" value="COesterase"/>
    <property type="match status" value="1"/>
</dbReference>
<keyword evidence="2" id="KW-0378">Hydrolase</keyword>
<dbReference type="InterPro" id="IPR002018">
    <property type="entry name" value="CarbesteraseB"/>
</dbReference>
<dbReference type="PANTHER" id="PTHR43918:SF4">
    <property type="entry name" value="CARBOXYLIC ESTER HYDROLASE"/>
    <property type="match status" value="1"/>
</dbReference>
<accession>A0A9N9V1Z0</accession>
<protein>
    <recommendedName>
        <fullName evidence="4">Carboxylesterase type B domain-containing protein</fullName>
    </recommendedName>
</protein>
<dbReference type="InterPro" id="IPR029058">
    <property type="entry name" value="AB_hydrolase_fold"/>
</dbReference>
<comment type="similarity">
    <text evidence="1">Belongs to the type-B carboxylesterase/lipase family.</text>
</comment>
<dbReference type="OrthoDB" id="408631at2759"/>
<feature type="signal peptide" evidence="3">
    <location>
        <begin position="1"/>
        <end position="22"/>
    </location>
</feature>
<dbReference type="PANTHER" id="PTHR43918">
    <property type="entry name" value="ACETYLCHOLINESTERASE"/>
    <property type="match status" value="1"/>
</dbReference>
<evidence type="ECO:0000313" key="5">
    <source>
        <dbReference type="EMBL" id="CAH0017714.1"/>
    </source>
</evidence>
<evidence type="ECO:0000256" key="1">
    <source>
        <dbReference type="ARBA" id="ARBA00005964"/>
    </source>
</evidence>
<keyword evidence="3" id="KW-0732">Signal</keyword>
<comment type="caution">
    <text evidence="5">The sequence shown here is derived from an EMBL/GenBank/DDBJ whole genome shotgun (WGS) entry which is preliminary data.</text>
</comment>
<keyword evidence="6" id="KW-1185">Reference proteome</keyword>
<evidence type="ECO:0000313" key="6">
    <source>
        <dbReference type="Proteomes" id="UP000696573"/>
    </source>
</evidence>
<proteinExistence type="inferred from homology"/>
<feature type="domain" description="Carboxylesterase type B" evidence="4">
    <location>
        <begin position="37"/>
        <end position="229"/>
    </location>
</feature>
<organism evidence="5 6">
    <name type="scientific">Clonostachys rhizophaga</name>
    <dbReference type="NCBI Taxonomy" id="160324"/>
    <lineage>
        <taxon>Eukaryota</taxon>
        <taxon>Fungi</taxon>
        <taxon>Dikarya</taxon>
        <taxon>Ascomycota</taxon>
        <taxon>Pezizomycotina</taxon>
        <taxon>Sordariomycetes</taxon>
        <taxon>Hypocreomycetidae</taxon>
        <taxon>Hypocreales</taxon>
        <taxon>Bionectriaceae</taxon>
        <taxon>Clonostachys</taxon>
    </lineage>
</organism>
<name>A0A9N9V1Z0_9HYPO</name>
<dbReference type="PROSITE" id="PS00941">
    <property type="entry name" value="CARBOXYLESTERASE_B_2"/>
    <property type="match status" value="1"/>
</dbReference>
<evidence type="ECO:0000256" key="3">
    <source>
        <dbReference type="SAM" id="SignalP"/>
    </source>
</evidence>
<dbReference type="InterPro" id="IPR019819">
    <property type="entry name" value="Carboxylesterase_B_CS"/>
</dbReference>
<gene>
    <name evidence="5" type="ORF">CRHIZ90672A_00018928</name>
</gene>
<dbReference type="GO" id="GO:0052689">
    <property type="term" value="F:carboxylic ester hydrolase activity"/>
    <property type="evidence" value="ECO:0007669"/>
    <property type="project" value="TreeGrafter"/>
</dbReference>
<dbReference type="EMBL" id="CABFNQ020000516">
    <property type="protein sequence ID" value="CAH0017714.1"/>
    <property type="molecule type" value="Genomic_DNA"/>
</dbReference>
<sequence>MPSTLVVTLGAVLGTCATFVGAHVPEPAVSLPQVPTARTQNGTYYGARNSRYYIDQFLGIPFAQPPTGDLRLQHPQSLNTSWDGERNATEYGYACVGYGEDSTVTSRNYTNEDCLTLNVVRPAGYDETASLPVAVWIYGGGFFAGSTIDQRYNLTFMVDESRRMGKPIIGVSLNYRLAAYGWLYSEEIVKAGLANLGLRDLRMGLHWVQENIGGFGGDPSKVTIFGESA</sequence>
<feature type="chain" id="PRO_5040422773" description="Carboxylesterase type B domain-containing protein" evidence="3">
    <location>
        <begin position="23"/>
        <end position="229"/>
    </location>
</feature>
<dbReference type="InterPro" id="IPR050654">
    <property type="entry name" value="AChE-related_enzymes"/>
</dbReference>
<reference evidence="5" key="1">
    <citation type="submission" date="2021-10" db="EMBL/GenBank/DDBJ databases">
        <authorList>
            <person name="Piombo E."/>
        </authorList>
    </citation>
    <scope>NUCLEOTIDE SEQUENCE</scope>
</reference>
<evidence type="ECO:0000256" key="2">
    <source>
        <dbReference type="ARBA" id="ARBA00022801"/>
    </source>
</evidence>
<dbReference type="SUPFAM" id="SSF53474">
    <property type="entry name" value="alpha/beta-Hydrolases"/>
    <property type="match status" value="1"/>
</dbReference>